<evidence type="ECO:0000256" key="1">
    <source>
        <dbReference type="ARBA" id="ARBA00022485"/>
    </source>
</evidence>
<feature type="binding site" evidence="5">
    <location>
        <position position="200"/>
    </location>
    <ligand>
        <name>[4Fe-4S] cluster</name>
        <dbReference type="ChEBI" id="CHEBI:49883"/>
    </ligand>
</feature>
<dbReference type="PANTHER" id="PTHR30426:SF0">
    <property type="entry name" value="4-HYDROXY-3-METHYLBUT-2-ENYL DIPHOSPHATE REDUCTASE"/>
    <property type="match status" value="1"/>
</dbReference>
<protein>
    <recommendedName>
        <fullName evidence="5">4-hydroxy-3-methylbut-2-enyl diphosphate reductase</fullName>
        <shortName evidence="5">HMBPP reductase</shortName>
        <ecNumber evidence="5">1.17.7.4</ecNumber>
    </recommendedName>
</protein>
<feature type="binding site" evidence="5">
    <location>
        <position position="229"/>
    </location>
    <ligand>
        <name>(2E)-4-hydroxy-3-methylbut-2-enyl diphosphate</name>
        <dbReference type="ChEBI" id="CHEBI:128753"/>
    </ligand>
</feature>
<dbReference type="Pfam" id="PF02401">
    <property type="entry name" value="LYTB"/>
    <property type="match status" value="1"/>
</dbReference>
<feature type="binding site" evidence="5">
    <location>
        <position position="42"/>
    </location>
    <ligand>
        <name>isopentenyl diphosphate</name>
        <dbReference type="ChEBI" id="CHEBI:128769"/>
    </ligand>
</feature>
<dbReference type="GO" id="GO:0046872">
    <property type="term" value="F:metal ion binding"/>
    <property type="evidence" value="ECO:0007669"/>
    <property type="project" value="UniProtKB-KW"/>
</dbReference>
<comment type="cofactor">
    <cofactor evidence="5">
        <name>[4Fe-4S] cluster</name>
        <dbReference type="ChEBI" id="CHEBI:49883"/>
    </cofactor>
    <text evidence="5">Binds 1 [4Fe-4S] cluster per subunit.</text>
</comment>
<feature type="binding site" evidence="5">
    <location>
        <position position="172"/>
    </location>
    <ligand>
        <name>(2E)-4-hydroxy-3-methylbut-2-enyl diphosphate</name>
        <dbReference type="ChEBI" id="CHEBI:128753"/>
    </ligand>
</feature>
<keyword evidence="4 5" id="KW-0411">Iron-sulfur</keyword>
<feature type="binding site" evidence="5">
    <location>
        <position position="231"/>
    </location>
    <ligand>
        <name>isopentenyl diphosphate</name>
        <dbReference type="ChEBI" id="CHEBI:128769"/>
    </ligand>
</feature>
<feature type="binding site" evidence="5">
    <location>
        <position position="83"/>
    </location>
    <ligand>
        <name>(2E)-4-hydroxy-3-methylbut-2-enyl diphosphate</name>
        <dbReference type="ChEBI" id="CHEBI:128753"/>
    </ligand>
</feature>
<feature type="binding site" evidence="5">
    <location>
        <position position="273"/>
    </location>
    <ligand>
        <name>dimethylallyl diphosphate</name>
        <dbReference type="ChEBI" id="CHEBI:57623"/>
    </ligand>
</feature>
<keyword evidence="7" id="KW-1185">Reference proteome</keyword>
<comment type="pathway">
    <text evidence="5">Isoprenoid biosynthesis; dimethylallyl diphosphate biosynthesis; dimethylallyl diphosphate from (2E)-4-hydroxy-3-methylbutenyl diphosphate: step 1/1.</text>
</comment>
<evidence type="ECO:0000313" key="7">
    <source>
        <dbReference type="Proteomes" id="UP000254792"/>
    </source>
</evidence>
<feature type="binding site" evidence="5">
    <location>
        <position position="229"/>
    </location>
    <ligand>
        <name>isopentenyl diphosphate</name>
        <dbReference type="ChEBI" id="CHEBI:128769"/>
    </ligand>
</feature>
<keyword evidence="5" id="KW-0414">Isoprene biosynthesis</keyword>
<keyword evidence="1 5" id="KW-0004">4Fe-4S</keyword>
<dbReference type="Proteomes" id="UP000254792">
    <property type="component" value="Chromosome"/>
</dbReference>
<dbReference type="EC" id="1.17.7.4" evidence="5"/>
<feature type="active site" description="Proton donor" evidence="5">
    <location>
        <position position="135"/>
    </location>
</feature>
<dbReference type="UniPathway" id="UPA00056">
    <property type="reaction ID" value="UER00097"/>
</dbReference>
<comment type="similarity">
    <text evidence="5">Belongs to the IspH family.</text>
</comment>
<dbReference type="RefSeq" id="WP_115558021.1">
    <property type="nucleotide sequence ID" value="NZ_CP031376.1"/>
</dbReference>
<feature type="binding site" evidence="5">
    <location>
        <position position="42"/>
    </location>
    <ligand>
        <name>dimethylallyl diphosphate</name>
        <dbReference type="ChEBI" id="CHEBI:57623"/>
    </ligand>
</feature>
<evidence type="ECO:0000256" key="4">
    <source>
        <dbReference type="ARBA" id="ARBA00023014"/>
    </source>
</evidence>
<feature type="binding site" evidence="5">
    <location>
        <position position="83"/>
    </location>
    <ligand>
        <name>dimethylallyl diphosphate</name>
        <dbReference type="ChEBI" id="CHEBI:57623"/>
    </ligand>
</feature>
<comment type="function">
    <text evidence="5">Catalyzes the conversion of 1-hydroxy-2-methyl-2-(E)-butenyl 4-diphosphate (HMBPP) into a mixture of isopentenyl diphosphate (IPP) and dimethylallyl diphosphate (DMAPP). Acts in the terminal step of the DOXP/MEP pathway for isoprenoid precursor biosynthesis.</text>
</comment>
<evidence type="ECO:0000313" key="6">
    <source>
        <dbReference type="EMBL" id="AXK51111.1"/>
    </source>
</evidence>
<dbReference type="OrthoDB" id="9777362at2"/>
<dbReference type="InterPro" id="IPR003451">
    <property type="entry name" value="LytB/IspH"/>
</dbReference>
<dbReference type="HAMAP" id="MF_00191">
    <property type="entry name" value="IspH"/>
    <property type="match status" value="1"/>
</dbReference>
<dbReference type="GO" id="GO:0051745">
    <property type="term" value="F:4-hydroxy-3-methylbut-2-enyl diphosphate reductase activity"/>
    <property type="evidence" value="ECO:0007669"/>
    <property type="project" value="UniProtKB-UniRule"/>
</dbReference>
<dbReference type="Gene3D" id="3.40.1010.20">
    <property type="entry name" value="4-hydroxy-3-methylbut-2-enyl diphosphate reductase, catalytic domain"/>
    <property type="match status" value="2"/>
</dbReference>
<keyword evidence="3 5" id="KW-0408">Iron</keyword>
<sequence>MNVIRVTPRGFCLGVVKSIKIARETVKKYPDKKIYMIGKIVHNDIIVKEFIDLGVILLDDRNESRLNLVSKLESGSVVIFSAHGTDSKVINQSEKNGLIVVDTKCEWVLKTEELINDYLKNNWSVIFVGKNSHPETIALTSISEKITLITSANEVNDLNVIENSKIIVTNQTTLSKIDTEFIFKAIKEKYPKALIKNDLCDATLERQEAVLKLNQSEVDLLLVVGDKKSNNSNKLVEIGTKKGIKSLLIQSKSDIKPEILRNIKNVAVTAGASTPSFIQLDVIKFLENY</sequence>
<feature type="binding site" evidence="5">
    <location>
        <position position="229"/>
    </location>
    <ligand>
        <name>dimethylallyl diphosphate</name>
        <dbReference type="ChEBI" id="CHEBI:57623"/>
    </ligand>
</feature>
<evidence type="ECO:0000256" key="5">
    <source>
        <dbReference type="HAMAP-Rule" id="MF_00191"/>
    </source>
</evidence>
<comment type="catalytic activity">
    <reaction evidence="5">
        <text>dimethylallyl diphosphate + 2 oxidized [2Fe-2S]-[ferredoxin] + H2O = (2E)-4-hydroxy-3-methylbut-2-enyl diphosphate + 2 reduced [2Fe-2S]-[ferredoxin] + 2 H(+)</text>
        <dbReference type="Rhea" id="RHEA:24825"/>
        <dbReference type="Rhea" id="RHEA-COMP:10000"/>
        <dbReference type="Rhea" id="RHEA-COMP:10001"/>
        <dbReference type="ChEBI" id="CHEBI:15377"/>
        <dbReference type="ChEBI" id="CHEBI:15378"/>
        <dbReference type="ChEBI" id="CHEBI:33737"/>
        <dbReference type="ChEBI" id="CHEBI:33738"/>
        <dbReference type="ChEBI" id="CHEBI:57623"/>
        <dbReference type="ChEBI" id="CHEBI:128753"/>
        <dbReference type="EC" id="1.17.7.4"/>
    </reaction>
</comment>
<dbReference type="EMBL" id="CP031376">
    <property type="protein sequence ID" value="AXK51111.1"/>
    <property type="molecule type" value="Genomic_DNA"/>
</dbReference>
<feature type="binding site" evidence="5">
    <location>
        <position position="273"/>
    </location>
    <ligand>
        <name>isopentenyl diphosphate</name>
        <dbReference type="ChEBI" id="CHEBI:128769"/>
    </ligand>
</feature>
<keyword evidence="2 5" id="KW-0479">Metal-binding</keyword>
<feature type="binding site" evidence="5">
    <location>
        <position position="231"/>
    </location>
    <ligand>
        <name>(2E)-4-hydroxy-3-methylbut-2-enyl diphosphate</name>
        <dbReference type="ChEBI" id="CHEBI:128753"/>
    </ligand>
</feature>
<feature type="binding site" evidence="5">
    <location>
        <position position="133"/>
    </location>
    <ligand>
        <name>dimethylallyl diphosphate</name>
        <dbReference type="ChEBI" id="CHEBI:57623"/>
    </ligand>
</feature>
<dbReference type="GO" id="GO:0051539">
    <property type="term" value="F:4 iron, 4 sulfur cluster binding"/>
    <property type="evidence" value="ECO:0007669"/>
    <property type="project" value="UniProtKB-UniRule"/>
</dbReference>
<dbReference type="CDD" id="cd13944">
    <property type="entry name" value="lytB_ispH"/>
    <property type="match status" value="1"/>
</dbReference>
<feature type="binding site" evidence="5">
    <location>
        <position position="133"/>
    </location>
    <ligand>
        <name>isopentenyl diphosphate</name>
        <dbReference type="ChEBI" id="CHEBI:128769"/>
    </ligand>
</feature>
<feature type="binding site" evidence="5">
    <location>
        <position position="42"/>
    </location>
    <ligand>
        <name>(2E)-4-hydroxy-3-methylbut-2-enyl diphosphate</name>
        <dbReference type="ChEBI" id="CHEBI:128753"/>
    </ligand>
</feature>
<comment type="pathway">
    <text evidence="5">Isoprenoid biosynthesis; isopentenyl diphosphate biosynthesis via DXP pathway; isopentenyl diphosphate from 1-deoxy-D-xylulose 5-phosphate: step 6/6.</text>
</comment>
<feature type="binding site" evidence="5">
    <location>
        <position position="273"/>
    </location>
    <ligand>
        <name>(2E)-4-hydroxy-3-methylbut-2-enyl diphosphate</name>
        <dbReference type="ChEBI" id="CHEBI:128753"/>
    </ligand>
</feature>
<feature type="binding site" evidence="5">
    <location>
        <position position="105"/>
    </location>
    <ligand>
        <name>[4Fe-4S] cluster</name>
        <dbReference type="ChEBI" id="CHEBI:49883"/>
    </ligand>
</feature>
<accession>A0A345Z3D2</accession>
<proteinExistence type="inferred from homology"/>
<comment type="catalytic activity">
    <reaction evidence="5">
        <text>isopentenyl diphosphate + 2 oxidized [2Fe-2S]-[ferredoxin] + H2O = (2E)-4-hydroxy-3-methylbut-2-enyl diphosphate + 2 reduced [2Fe-2S]-[ferredoxin] + 2 H(+)</text>
        <dbReference type="Rhea" id="RHEA:24488"/>
        <dbReference type="Rhea" id="RHEA-COMP:10000"/>
        <dbReference type="Rhea" id="RHEA-COMP:10001"/>
        <dbReference type="ChEBI" id="CHEBI:15377"/>
        <dbReference type="ChEBI" id="CHEBI:15378"/>
        <dbReference type="ChEBI" id="CHEBI:33737"/>
        <dbReference type="ChEBI" id="CHEBI:33738"/>
        <dbReference type="ChEBI" id="CHEBI:128753"/>
        <dbReference type="ChEBI" id="CHEBI:128769"/>
        <dbReference type="EC" id="1.17.7.4"/>
    </reaction>
</comment>
<dbReference type="GO" id="GO:0050992">
    <property type="term" value="P:dimethylallyl diphosphate biosynthetic process"/>
    <property type="evidence" value="ECO:0007669"/>
    <property type="project" value="UniProtKB-UniRule"/>
</dbReference>
<dbReference type="KEGG" id="salx:SALLE_v1c04370"/>
<evidence type="ECO:0000256" key="2">
    <source>
        <dbReference type="ARBA" id="ARBA00022723"/>
    </source>
</evidence>
<dbReference type="GO" id="GO:0016114">
    <property type="term" value="P:terpenoid biosynthetic process"/>
    <property type="evidence" value="ECO:0007669"/>
    <property type="project" value="UniProtKB-UniRule"/>
</dbReference>
<dbReference type="UniPathway" id="UPA00059">
    <property type="reaction ID" value="UER00105"/>
</dbReference>
<feature type="binding site" evidence="5">
    <location>
        <position position="231"/>
    </location>
    <ligand>
        <name>dimethylallyl diphosphate</name>
        <dbReference type="ChEBI" id="CHEBI:57623"/>
    </ligand>
</feature>
<dbReference type="NCBIfam" id="TIGR00216">
    <property type="entry name" value="ispH_lytB"/>
    <property type="match status" value="1"/>
</dbReference>
<dbReference type="GO" id="GO:0019288">
    <property type="term" value="P:isopentenyl diphosphate biosynthetic process, methylerythritol 4-phosphate pathway"/>
    <property type="evidence" value="ECO:0007669"/>
    <property type="project" value="UniProtKB-UniRule"/>
</dbReference>
<dbReference type="Gene3D" id="3.40.50.11270">
    <property type="match status" value="1"/>
</dbReference>
<gene>
    <name evidence="5 6" type="primary">ispH</name>
    <name evidence="6" type="ORF">SALLE_v1c04370</name>
</gene>
<name>A0A345Z3D2_9MOLU</name>
<feature type="binding site" evidence="5">
    <location>
        <position position="133"/>
    </location>
    <ligand>
        <name>(2E)-4-hydroxy-3-methylbut-2-enyl diphosphate</name>
        <dbReference type="ChEBI" id="CHEBI:128753"/>
    </ligand>
</feature>
<keyword evidence="5" id="KW-0560">Oxidoreductase</keyword>
<feature type="binding site" evidence="5">
    <location>
        <position position="12"/>
    </location>
    <ligand>
        <name>[4Fe-4S] cluster</name>
        <dbReference type="ChEBI" id="CHEBI:49883"/>
    </ligand>
</feature>
<evidence type="ECO:0000256" key="3">
    <source>
        <dbReference type="ARBA" id="ARBA00023004"/>
    </source>
</evidence>
<feature type="binding site" evidence="5">
    <location>
        <position position="83"/>
    </location>
    <ligand>
        <name>isopentenyl diphosphate</name>
        <dbReference type="ChEBI" id="CHEBI:128769"/>
    </ligand>
</feature>
<organism evidence="6 7">
    <name type="scientific">Spiroplasma alleghenense</name>
    <dbReference type="NCBI Taxonomy" id="216931"/>
    <lineage>
        <taxon>Bacteria</taxon>
        <taxon>Bacillati</taxon>
        <taxon>Mycoplasmatota</taxon>
        <taxon>Mollicutes</taxon>
        <taxon>Entomoplasmatales</taxon>
        <taxon>Spiroplasmataceae</taxon>
        <taxon>Spiroplasma</taxon>
    </lineage>
</organism>
<comment type="caution">
    <text evidence="5">Lacks conserved residue(s) required for the propagation of feature annotation.</text>
</comment>
<dbReference type="PANTHER" id="PTHR30426">
    <property type="entry name" value="4-HYDROXY-3-METHYLBUT-2-ENYL DIPHOSPHATE REDUCTASE"/>
    <property type="match status" value="1"/>
</dbReference>
<dbReference type="AlphaFoldDB" id="A0A345Z3D2"/>
<reference evidence="6 7" key="1">
    <citation type="submission" date="2018-07" db="EMBL/GenBank/DDBJ databases">
        <title>Complete genome sequence of Spiroplasma alleghenense PLHS-1 (ATCC 51752).</title>
        <authorList>
            <person name="Chou L."/>
            <person name="Lee T.-Y."/>
            <person name="Tsai Y.-M."/>
            <person name="Kuo C.-H."/>
        </authorList>
    </citation>
    <scope>NUCLEOTIDE SEQUENCE [LARGE SCALE GENOMIC DNA]</scope>
    <source>
        <strain evidence="6 7">PLHS-1</strain>
    </source>
</reference>